<reference evidence="3" key="1">
    <citation type="submission" date="2016-10" db="EMBL/GenBank/DDBJ databases">
        <authorList>
            <person name="Varghese N."/>
            <person name="Submissions S."/>
        </authorList>
    </citation>
    <scope>NUCLEOTIDE SEQUENCE [LARGE SCALE GENOMIC DNA]</scope>
    <source>
        <strain evidence="3">DSM 17875</strain>
    </source>
</reference>
<dbReference type="RefSeq" id="WP_090192498.1">
    <property type="nucleotide sequence ID" value="NZ_LT629785.1"/>
</dbReference>
<protein>
    <submittedName>
        <fullName evidence="2">RES domain-containing protein</fullName>
    </submittedName>
</protein>
<dbReference type="OrthoDB" id="9795903at2"/>
<feature type="domain" description="RES" evidence="1">
    <location>
        <begin position="82"/>
        <end position="210"/>
    </location>
</feature>
<sequence>MVMKPKLPVLAGNQVQAYRLVNSKFPPIALFDDVADAAEFDALYQIQAMTNPRLLNEAGRIELIPRAEIPFGIVGCSYAVAPFTHISPEGSRFSDGSYGVLYLAATMETALAEVQHHQSLYWSNVPSLNYERFVFRGLSCAFSEGWMVDATPVAMNDPIYDPDDYAEARRLGGAIKATGSPGIRYNSVRLLGNRCWALMTPKPVISIVQTAHYEMVWNERITSVNKIVAPTPKSNAIR</sequence>
<proteinExistence type="predicted"/>
<gene>
    <name evidence="2" type="ORF">SAMN05216296_0006</name>
</gene>
<dbReference type="InterPro" id="IPR014914">
    <property type="entry name" value="RES_dom"/>
</dbReference>
<keyword evidence="3" id="KW-1185">Reference proteome</keyword>
<evidence type="ECO:0000313" key="3">
    <source>
        <dbReference type="Proteomes" id="UP000243232"/>
    </source>
</evidence>
<dbReference type="EMBL" id="LT629785">
    <property type="protein sequence ID" value="SDT86457.1"/>
    <property type="molecule type" value="Genomic_DNA"/>
</dbReference>
<dbReference type="STRING" id="364197.SAMN05216296_0006"/>
<accession>A0A1H2DUA3</accession>
<dbReference type="AlphaFoldDB" id="A0A1H2DUA3"/>
<dbReference type="SMART" id="SM00953">
    <property type="entry name" value="RES"/>
    <property type="match status" value="1"/>
</dbReference>
<dbReference type="Proteomes" id="UP000243232">
    <property type="component" value="Chromosome I"/>
</dbReference>
<dbReference type="Pfam" id="PF08808">
    <property type="entry name" value="RES"/>
    <property type="match status" value="1"/>
</dbReference>
<evidence type="ECO:0000313" key="2">
    <source>
        <dbReference type="EMBL" id="SDT86457.1"/>
    </source>
</evidence>
<name>A0A1H2DUA3_9PSED</name>
<organism evidence="2 3">
    <name type="scientific">Pseudomonas pohangensis</name>
    <dbReference type="NCBI Taxonomy" id="364197"/>
    <lineage>
        <taxon>Bacteria</taxon>
        <taxon>Pseudomonadati</taxon>
        <taxon>Pseudomonadota</taxon>
        <taxon>Gammaproteobacteria</taxon>
        <taxon>Pseudomonadales</taxon>
        <taxon>Pseudomonadaceae</taxon>
        <taxon>Pseudomonas</taxon>
    </lineage>
</organism>
<evidence type="ECO:0000259" key="1">
    <source>
        <dbReference type="SMART" id="SM00953"/>
    </source>
</evidence>